<dbReference type="EMBL" id="MUIE01000323">
    <property type="protein sequence ID" value="OQX33171.1"/>
    <property type="molecule type" value="Genomic_DNA"/>
</dbReference>
<comment type="caution">
    <text evidence="1">The sequence shown here is derived from an EMBL/GenBank/DDBJ whole genome shotgun (WGS) entry which is preliminary data.</text>
</comment>
<organism evidence="1 3">
    <name type="scientific">Candidatus Sedimenticola endophacoides</name>
    <dbReference type="NCBI Taxonomy" id="2548426"/>
    <lineage>
        <taxon>Bacteria</taxon>
        <taxon>Pseudomonadati</taxon>
        <taxon>Pseudomonadota</taxon>
        <taxon>Gammaproteobacteria</taxon>
        <taxon>Chromatiales</taxon>
        <taxon>Sedimenticolaceae</taxon>
        <taxon>Sedimenticola</taxon>
    </lineage>
</organism>
<protein>
    <submittedName>
        <fullName evidence="1">Uncharacterized protein</fullName>
    </submittedName>
</protein>
<gene>
    <name evidence="1" type="ORF">B0D84_04995</name>
    <name evidence="2" type="ORF">C3L24_04730</name>
</gene>
<dbReference type="Proteomes" id="UP000243361">
    <property type="component" value="Unassembled WGS sequence"/>
</dbReference>
<reference evidence="1 3" key="1">
    <citation type="submission" date="2017-02" db="EMBL/GenBank/DDBJ databases">
        <title>Novel co-symbiosis in the unique lucinid bivalve Phacoides pectinatus.</title>
        <authorList>
            <person name="Lim S.J."/>
            <person name="Davis B.G."/>
            <person name="Gill D.E."/>
            <person name="Engel A.S."/>
            <person name="Anderson L.C."/>
            <person name="Campbell B.J."/>
        </authorList>
    </citation>
    <scope>NUCLEOTIDE SEQUENCE [LARGE SCALE GENOMIC DNA]</scope>
    <source>
        <strain evidence="1">LUC13016_P6</strain>
    </source>
</reference>
<dbReference type="Proteomes" id="UP000250928">
    <property type="component" value="Unassembled WGS sequence"/>
</dbReference>
<dbReference type="AlphaFoldDB" id="A0A657Q606"/>
<evidence type="ECO:0000313" key="4">
    <source>
        <dbReference type="Proteomes" id="UP000250928"/>
    </source>
</evidence>
<keyword evidence="3" id="KW-1185">Reference proteome</keyword>
<evidence type="ECO:0000313" key="1">
    <source>
        <dbReference type="EMBL" id="OQX33171.1"/>
    </source>
</evidence>
<proteinExistence type="predicted"/>
<evidence type="ECO:0000313" key="3">
    <source>
        <dbReference type="Proteomes" id="UP000243361"/>
    </source>
</evidence>
<accession>A0A657Q606</accession>
<dbReference type="EMBL" id="PQCO01000161">
    <property type="protein sequence ID" value="PUE03300.1"/>
    <property type="molecule type" value="Genomic_DNA"/>
</dbReference>
<sequence>MSSSIPPSPSVEPGWLYSVVETPDHPDFSLLYRRLGLRQQCFNSMRRAMAGIKRQPPAFIVAEFLYGFSNNYAGINISNLDVMLFSLQRYAPDARVVVLVTPTQRRYVDQLNAIFPLYAVLPQPVTEPRLARVLGGSGSD</sequence>
<name>A0A657Q606_9GAMM</name>
<reference evidence="2 4" key="2">
    <citation type="submission" date="2018-01" db="EMBL/GenBank/DDBJ databases">
        <title>Novel co-symbiosis in the lucinid bivalve Phacoides pectinatus.</title>
        <authorList>
            <person name="Lim S.J."/>
            <person name="Davis B.G."/>
            <person name="Gill D.E."/>
            <person name="Engel A.S."/>
            <person name="Anderson L.C."/>
            <person name="Campbell B.J."/>
        </authorList>
    </citation>
    <scope>NUCLEOTIDE SEQUENCE [LARGE SCALE GENOMIC DNA]</scope>
    <source>
        <strain evidence="2">N3_P5</strain>
    </source>
</reference>
<evidence type="ECO:0000313" key="2">
    <source>
        <dbReference type="EMBL" id="PUE03300.1"/>
    </source>
</evidence>